<proteinExistence type="predicted"/>
<name>A0ABW2JTE2_9ACTN</name>
<accession>A0ABW2JTE2</accession>
<dbReference type="InterPro" id="IPR050508">
    <property type="entry name" value="Methyltransf_Superfamily"/>
</dbReference>
<gene>
    <name evidence="2" type="ORF">ACFQVC_32230</name>
</gene>
<dbReference type="Gene3D" id="3.40.50.150">
    <property type="entry name" value="Vaccinia Virus protein VP39"/>
    <property type="match status" value="1"/>
</dbReference>
<dbReference type="RefSeq" id="WP_381837272.1">
    <property type="nucleotide sequence ID" value="NZ_JBHTCF010000018.1"/>
</dbReference>
<evidence type="ECO:0000313" key="2">
    <source>
        <dbReference type="EMBL" id="MFC7308870.1"/>
    </source>
</evidence>
<dbReference type="GO" id="GO:0032259">
    <property type="term" value="P:methylation"/>
    <property type="evidence" value="ECO:0007669"/>
    <property type="project" value="UniProtKB-KW"/>
</dbReference>
<dbReference type="Pfam" id="PF08241">
    <property type="entry name" value="Methyltransf_11"/>
    <property type="match status" value="1"/>
</dbReference>
<dbReference type="SUPFAM" id="SSF53335">
    <property type="entry name" value="S-adenosyl-L-methionine-dependent methyltransferases"/>
    <property type="match status" value="1"/>
</dbReference>
<reference evidence="3" key="1">
    <citation type="journal article" date="2019" name="Int. J. Syst. Evol. Microbiol.">
        <title>The Global Catalogue of Microorganisms (GCM) 10K type strain sequencing project: providing services to taxonomists for standard genome sequencing and annotation.</title>
        <authorList>
            <consortium name="The Broad Institute Genomics Platform"/>
            <consortium name="The Broad Institute Genome Sequencing Center for Infectious Disease"/>
            <person name="Wu L."/>
            <person name="Ma J."/>
        </authorList>
    </citation>
    <scope>NUCLEOTIDE SEQUENCE [LARGE SCALE GENOMIC DNA]</scope>
    <source>
        <strain evidence="3">SYNS20</strain>
    </source>
</reference>
<keyword evidence="3" id="KW-1185">Reference proteome</keyword>
<dbReference type="EMBL" id="JBHTCF010000018">
    <property type="protein sequence ID" value="MFC7308870.1"/>
    <property type="molecule type" value="Genomic_DNA"/>
</dbReference>
<dbReference type="PANTHER" id="PTHR42912:SF45">
    <property type="entry name" value="23S RRNA (GUANINE(745)-N(1))-METHYLTRANSFERASE"/>
    <property type="match status" value="1"/>
</dbReference>
<dbReference type="PANTHER" id="PTHR42912">
    <property type="entry name" value="METHYLTRANSFERASE"/>
    <property type="match status" value="1"/>
</dbReference>
<keyword evidence="2" id="KW-0808">Transferase</keyword>
<keyword evidence="2" id="KW-0489">Methyltransferase</keyword>
<feature type="domain" description="Methyltransferase type 11" evidence="1">
    <location>
        <begin position="41"/>
        <end position="133"/>
    </location>
</feature>
<evidence type="ECO:0000259" key="1">
    <source>
        <dbReference type="Pfam" id="PF08241"/>
    </source>
</evidence>
<dbReference type="InterPro" id="IPR013216">
    <property type="entry name" value="Methyltransf_11"/>
</dbReference>
<dbReference type="InterPro" id="IPR029063">
    <property type="entry name" value="SAM-dependent_MTases_sf"/>
</dbReference>
<dbReference type="CDD" id="cd02440">
    <property type="entry name" value="AdoMet_MTases"/>
    <property type="match status" value="1"/>
</dbReference>
<dbReference type="Proteomes" id="UP001596523">
    <property type="component" value="Unassembled WGS sequence"/>
</dbReference>
<protein>
    <submittedName>
        <fullName evidence="2">Methyltransferase domain-containing protein</fullName>
    </submittedName>
</protein>
<dbReference type="GO" id="GO:0008168">
    <property type="term" value="F:methyltransferase activity"/>
    <property type="evidence" value="ECO:0007669"/>
    <property type="project" value="UniProtKB-KW"/>
</dbReference>
<sequence>MLVDCLDAFAAMPGVTAAKRASFAMAGTGPGSSTLQDSCVLDVGCGTGTDLAPWGRVSGAEVVGADLSARMLSQARSRAPGHPLVQAHSHQLPFKDAAFAAVRSERLLLRDPDHGRSVAEMARVLRPGGQLVLVEPDLEEAVGTLRSAARADTRALLPWLRLCFAQPPIGGVLDRLLAAQGLGPCRIEIHREACDFPTADAVLQLHACALWARSSGVDPPGRLRRLLRELDDQGGASGPVRTVPIHVVAGTKPVA</sequence>
<comment type="caution">
    <text evidence="2">The sequence shown here is derived from an EMBL/GenBank/DDBJ whole genome shotgun (WGS) entry which is preliminary data.</text>
</comment>
<organism evidence="2 3">
    <name type="scientific">Streptomyces monticola</name>
    <dbReference type="NCBI Taxonomy" id="2666263"/>
    <lineage>
        <taxon>Bacteria</taxon>
        <taxon>Bacillati</taxon>
        <taxon>Actinomycetota</taxon>
        <taxon>Actinomycetes</taxon>
        <taxon>Kitasatosporales</taxon>
        <taxon>Streptomycetaceae</taxon>
        <taxon>Streptomyces</taxon>
    </lineage>
</organism>
<evidence type="ECO:0000313" key="3">
    <source>
        <dbReference type="Proteomes" id="UP001596523"/>
    </source>
</evidence>